<dbReference type="Gene3D" id="2.40.30.170">
    <property type="match status" value="1"/>
</dbReference>
<proteinExistence type="predicted"/>
<organism evidence="4 5">
    <name type="scientific">Rubripirellula amarantea</name>
    <dbReference type="NCBI Taxonomy" id="2527999"/>
    <lineage>
        <taxon>Bacteria</taxon>
        <taxon>Pseudomonadati</taxon>
        <taxon>Planctomycetota</taxon>
        <taxon>Planctomycetia</taxon>
        <taxon>Pirellulales</taxon>
        <taxon>Pirellulaceae</taxon>
        <taxon>Rubripirellula</taxon>
    </lineage>
</organism>
<dbReference type="GO" id="GO:0015679">
    <property type="term" value="P:plasma membrane copper ion transport"/>
    <property type="evidence" value="ECO:0007669"/>
    <property type="project" value="TreeGrafter"/>
</dbReference>
<dbReference type="Gene3D" id="1.10.287.470">
    <property type="entry name" value="Helix hairpin bin"/>
    <property type="match status" value="1"/>
</dbReference>
<protein>
    <submittedName>
        <fullName evidence="4">HlyD family secretion protein</fullName>
    </submittedName>
</protein>
<dbReference type="AlphaFoldDB" id="A0A5C5WRW5"/>
<accession>A0A5C5WRW5</accession>
<dbReference type="OrthoDB" id="248877at2"/>
<dbReference type="EMBL" id="SJPI01000001">
    <property type="protein sequence ID" value="TWT52532.1"/>
    <property type="molecule type" value="Genomic_DNA"/>
</dbReference>
<name>A0A5C5WRW5_9BACT</name>
<dbReference type="SUPFAM" id="SSF111369">
    <property type="entry name" value="HlyD-like secretion proteins"/>
    <property type="match status" value="1"/>
</dbReference>
<dbReference type="GO" id="GO:0060003">
    <property type="term" value="P:copper ion export"/>
    <property type="evidence" value="ECO:0007669"/>
    <property type="project" value="TreeGrafter"/>
</dbReference>
<dbReference type="RefSeq" id="WP_146512889.1">
    <property type="nucleotide sequence ID" value="NZ_SJPI01000001.1"/>
</dbReference>
<feature type="transmembrane region" description="Helical" evidence="3">
    <location>
        <begin position="338"/>
        <end position="359"/>
    </location>
</feature>
<evidence type="ECO:0000256" key="2">
    <source>
        <dbReference type="SAM" id="Coils"/>
    </source>
</evidence>
<evidence type="ECO:0000256" key="3">
    <source>
        <dbReference type="SAM" id="Phobius"/>
    </source>
</evidence>
<comment type="caution">
    <text evidence="4">The sequence shown here is derived from an EMBL/GenBank/DDBJ whole genome shotgun (WGS) entry which is preliminary data.</text>
</comment>
<dbReference type="PANTHER" id="PTHR30097:SF4">
    <property type="entry name" value="SLR6042 PROTEIN"/>
    <property type="match status" value="1"/>
</dbReference>
<evidence type="ECO:0000256" key="1">
    <source>
        <dbReference type="ARBA" id="ARBA00022448"/>
    </source>
</evidence>
<keyword evidence="3" id="KW-0812">Transmembrane</keyword>
<sequence>MSQSRIPPTERSLDAERIWREGEDLLDQLERGKLNGDQLDQTRGFDELVVRLRTICGARLTTIGRTHRDSEGRFQIESLGRSGVCVATTDPVDANFEIDPSLHWIVEPEGKGKGEICRTTQSLTSNDYVFIEQRFDDSVALNVRKPVAELQHALTGLAIPILLRSELIAARDRASECEQLFSGGSPTESYHAIAATVARVSGAPRATLVLQCGSSLRVVGSSAAAKIDQDARTIRSIKRVVSNDADKSEYMSTFGILDLRVVDLQACDGGSDGGSFAYVVLEWFADSIESDERAEPEVALSKLAVALPMVSRATMLAMRREESTAGLIQRMRTSLSPAFLAALLATFIVACAILCWLPVPFSIAVKGKVEPVGFASVYAPDQGLISEVFVEDGERVVEGTPLMQLTSPALELVDQDTRSRLAAAQTKLSSTVASKRDSHSFATAEAEVLKAEINGLKQQLKIISKQRDRLLLRSPIVGVVDQWDTRNSMVGRPVTHGHHLMDLVNENDGWRVKLEVPDHEIGYLSDSSKATNRTRSCSFRVLSSPTISHIGKLSEIASASKINEQGESVVEVTLEVDAQSAESLRPGAGVIARVPCDERSVAFVLFRGFVEWWRTLVWI</sequence>
<evidence type="ECO:0000313" key="4">
    <source>
        <dbReference type="EMBL" id="TWT52532.1"/>
    </source>
</evidence>
<keyword evidence="3" id="KW-1133">Transmembrane helix</keyword>
<keyword evidence="3" id="KW-0472">Membrane</keyword>
<reference evidence="4 5" key="1">
    <citation type="submission" date="2019-02" db="EMBL/GenBank/DDBJ databases">
        <title>Deep-cultivation of Planctomycetes and their phenomic and genomic characterization uncovers novel biology.</title>
        <authorList>
            <person name="Wiegand S."/>
            <person name="Jogler M."/>
            <person name="Boedeker C."/>
            <person name="Pinto D."/>
            <person name="Vollmers J."/>
            <person name="Rivas-Marin E."/>
            <person name="Kohn T."/>
            <person name="Peeters S.H."/>
            <person name="Heuer A."/>
            <person name="Rast P."/>
            <person name="Oberbeckmann S."/>
            <person name="Bunk B."/>
            <person name="Jeske O."/>
            <person name="Meyerdierks A."/>
            <person name="Storesund J.E."/>
            <person name="Kallscheuer N."/>
            <person name="Luecker S."/>
            <person name="Lage O.M."/>
            <person name="Pohl T."/>
            <person name="Merkel B.J."/>
            <person name="Hornburger P."/>
            <person name="Mueller R.-W."/>
            <person name="Bruemmer F."/>
            <person name="Labrenz M."/>
            <person name="Spormann A.M."/>
            <person name="Op Den Camp H."/>
            <person name="Overmann J."/>
            <person name="Amann R."/>
            <person name="Jetten M.S.M."/>
            <person name="Mascher T."/>
            <person name="Medema M.H."/>
            <person name="Devos D.P."/>
            <person name="Kaster A.-K."/>
            <person name="Ovreas L."/>
            <person name="Rohde M."/>
            <person name="Galperin M.Y."/>
            <person name="Jogler C."/>
        </authorList>
    </citation>
    <scope>NUCLEOTIDE SEQUENCE [LARGE SCALE GENOMIC DNA]</scope>
    <source>
        <strain evidence="4 5">Pla22</strain>
    </source>
</reference>
<dbReference type="GO" id="GO:0030313">
    <property type="term" value="C:cell envelope"/>
    <property type="evidence" value="ECO:0007669"/>
    <property type="project" value="TreeGrafter"/>
</dbReference>
<keyword evidence="1" id="KW-0813">Transport</keyword>
<dbReference type="Proteomes" id="UP000316598">
    <property type="component" value="Unassembled WGS sequence"/>
</dbReference>
<keyword evidence="2" id="KW-0175">Coiled coil</keyword>
<dbReference type="InterPro" id="IPR051909">
    <property type="entry name" value="MFP_Cation_Efflux"/>
</dbReference>
<dbReference type="Gene3D" id="2.40.50.100">
    <property type="match status" value="1"/>
</dbReference>
<evidence type="ECO:0000313" key="5">
    <source>
        <dbReference type="Proteomes" id="UP000316598"/>
    </source>
</evidence>
<feature type="coiled-coil region" evidence="2">
    <location>
        <begin position="439"/>
        <end position="473"/>
    </location>
</feature>
<keyword evidence="5" id="KW-1185">Reference proteome</keyword>
<dbReference type="PANTHER" id="PTHR30097">
    <property type="entry name" value="CATION EFFLUX SYSTEM PROTEIN CUSB"/>
    <property type="match status" value="1"/>
</dbReference>
<gene>
    <name evidence="4" type="ORF">Pla22_01560</name>
</gene>